<dbReference type="InterPro" id="IPR036890">
    <property type="entry name" value="HATPase_C_sf"/>
</dbReference>
<keyword evidence="13" id="KW-0067">ATP-binding</keyword>
<feature type="domain" description="PAS" evidence="23">
    <location>
        <begin position="636"/>
        <end position="709"/>
    </location>
</feature>
<dbReference type="SMART" id="SM00073">
    <property type="entry name" value="HPT"/>
    <property type="match status" value="2"/>
</dbReference>
<dbReference type="InterPro" id="IPR000700">
    <property type="entry name" value="PAS-assoc_C"/>
</dbReference>
<dbReference type="InterPro" id="IPR035965">
    <property type="entry name" value="PAS-like_dom_sf"/>
</dbReference>
<keyword evidence="10" id="KW-0677">Repeat</keyword>
<evidence type="ECO:0000256" key="4">
    <source>
        <dbReference type="ARBA" id="ARBA00012438"/>
    </source>
</evidence>
<evidence type="ECO:0000256" key="19">
    <source>
        <dbReference type="PROSITE-ProRule" id="PRU00169"/>
    </source>
</evidence>
<dbReference type="SUPFAM" id="SSF55874">
    <property type="entry name" value="ATPase domain of HSP90 chaperone/DNA topoisomerase II/histidine kinase"/>
    <property type="match status" value="1"/>
</dbReference>
<dbReference type="NCBIfam" id="TIGR00229">
    <property type="entry name" value="sensory_box"/>
    <property type="match status" value="3"/>
</dbReference>
<evidence type="ECO:0000256" key="10">
    <source>
        <dbReference type="ARBA" id="ARBA00022737"/>
    </source>
</evidence>
<dbReference type="InterPro" id="IPR011006">
    <property type="entry name" value="CheY-like_superfamily"/>
</dbReference>
<evidence type="ECO:0000256" key="8">
    <source>
        <dbReference type="ARBA" id="ARBA00022679"/>
    </source>
</evidence>
<evidence type="ECO:0000256" key="20">
    <source>
        <dbReference type="SAM" id="MobiDB-lite"/>
    </source>
</evidence>
<keyword evidence="7 19" id="KW-0597">Phosphoprotein</keyword>
<dbReference type="Pfam" id="PF01627">
    <property type="entry name" value="Hpt"/>
    <property type="match status" value="2"/>
</dbReference>
<dbReference type="SMART" id="SM00387">
    <property type="entry name" value="HATPase_c"/>
    <property type="match status" value="1"/>
</dbReference>
<dbReference type="SMART" id="SM00448">
    <property type="entry name" value="REC"/>
    <property type="match status" value="3"/>
</dbReference>
<keyword evidence="5" id="KW-1003">Cell membrane</keyword>
<evidence type="ECO:0000256" key="7">
    <source>
        <dbReference type="ARBA" id="ARBA00022553"/>
    </source>
</evidence>
<dbReference type="Pfam" id="PF02518">
    <property type="entry name" value="HATPase_c"/>
    <property type="match status" value="1"/>
</dbReference>
<dbReference type="InterPro" id="IPR003018">
    <property type="entry name" value="GAF"/>
</dbReference>
<dbReference type="Gene3D" id="1.20.120.160">
    <property type="entry name" value="HPT domain"/>
    <property type="match status" value="2"/>
</dbReference>
<name>A0A7C3ZN62_9CYAN</name>
<dbReference type="InterPro" id="IPR001789">
    <property type="entry name" value="Sig_transdc_resp-reg_receiver"/>
</dbReference>
<protein>
    <recommendedName>
        <fullName evidence="17">Circadian input-output histidine kinase CikA</fullName>
        <ecNumber evidence="4">2.7.13.3</ecNumber>
    </recommendedName>
</protein>
<dbReference type="FunFam" id="3.30.565.10:FF:000010">
    <property type="entry name" value="Sensor histidine kinase RcsC"/>
    <property type="match status" value="1"/>
</dbReference>
<dbReference type="SUPFAM" id="SSF47384">
    <property type="entry name" value="Homodimeric domain of signal transducing histidine kinase"/>
    <property type="match status" value="1"/>
</dbReference>
<keyword evidence="15" id="KW-0902">Two-component regulatory system</keyword>
<dbReference type="InterPro" id="IPR003661">
    <property type="entry name" value="HisK_dim/P_dom"/>
</dbReference>
<feature type="domain" description="HPt" evidence="25">
    <location>
        <begin position="1498"/>
        <end position="1591"/>
    </location>
</feature>
<feature type="modified residue" description="Phosphohistidine" evidence="18">
    <location>
        <position position="1537"/>
    </location>
</feature>
<evidence type="ECO:0000256" key="11">
    <source>
        <dbReference type="ARBA" id="ARBA00022741"/>
    </source>
</evidence>
<dbReference type="CDD" id="cd16922">
    <property type="entry name" value="HATPase_EvgS-ArcB-TorS-like"/>
    <property type="match status" value="1"/>
</dbReference>
<dbReference type="InterPro" id="IPR008207">
    <property type="entry name" value="Sig_transdc_His_kin_Hpt_dom"/>
</dbReference>
<evidence type="ECO:0000256" key="13">
    <source>
        <dbReference type="ARBA" id="ARBA00022840"/>
    </source>
</evidence>
<dbReference type="InterPro" id="IPR001610">
    <property type="entry name" value="PAC"/>
</dbReference>
<dbReference type="CDD" id="cd17546">
    <property type="entry name" value="REC_hyHK_CKI1_RcsC-like"/>
    <property type="match status" value="2"/>
</dbReference>
<evidence type="ECO:0000256" key="18">
    <source>
        <dbReference type="PROSITE-ProRule" id="PRU00110"/>
    </source>
</evidence>
<comment type="similarity">
    <text evidence="3">In the N-terminal section; belongs to the phytochrome family.</text>
</comment>
<feature type="domain" description="PAS" evidence="23">
    <location>
        <begin position="390"/>
        <end position="447"/>
    </location>
</feature>
<dbReference type="SMART" id="SM00388">
    <property type="entry name" value="HisKA"/>
    <property type="match status" value="1"/>
</dbReference>
<evidence type="ECO:0000259" key="25">
    <source>
        <dbReference type="PROSITE" id="PS50894"/>
    </source>
</evidence>
<evidence type="ECO:0000313" key="26">
    <source>
        <dbReference type="EMBL" id="HGG03065.1"/>
    </source>
</evidence>
<accession>A0A7C3ZN62</accession>
<dbReference type="FunFam" id="1.10.287.130:FF:000003">
    <property type="entry name" value="Histidine kinase"/>
    <property type="match status" value="1"/>
</dbReference>
<dbReference type="Gene3D" id="3.40.50.2300">
    <property type="match status" value="3"/>
</dbReference>
<dbReference type="InterPro" id="IPR003594">
    <property type="entry name" value="HATPase_dom"/>
</dbReference>
<dbReference type="PROSITE" id="PS50894">
    <property type="entry name" value="HPT"/>
    <property type="match status" value="2"/>
</dbReference>
<dbReference type="GO" id="GO:0005886">
    <property type="term" value="C:plasma membrane"/>
    <property type="evidence" value="ECO:0007669"/>
    <property type="project" value="UniProtKB-SubCell"/>
</dbReference>
<dbReference type="Gene3D" id="3.30.565.10">
    <property type="entry name" value="Histidine kinase-like ATPase, C-terminal domain"/>
    <property type="match status" value="1"/>
</dbReference>
<dbReference type="Pfam" id="PF00512">
    <property type="entry name" value="HisKA"/>
    <property type="match status" value="1"/>
</dbReference>
<dbReference type="PROSITE" id="PS50113">
    <property type="entry name" value="PAC"/>
    <property type="match status" value="2"/>
</dbReference>
<evidence type="ECO:0000256" key="3">
    <source>
        <dbReference type="ARBA" id="ARBA00006402"/>
    </source>
</evidence>
<dbReference type="Pfam" id="PF01590">
    <property type="entry name" value="GAF"/>
    <property type="match status" value="1"/>
</dbReference>
<dbReference type="SUPFAM" id="SSF52172">
    <property type="entry name" value="CheY-like"/>
    <property type="match status" value="3"/>
</dbReference>
<evidence type="ECO:0000259" key="21">
    <source>
        <dbReference type="PROSITE" id="PS50109"/>
    </source>
</evidence>
<evidence type="ECO:0000256" key="15">
    <source>
        <dbReference type="ARBA" id="ARBA00023012"/>
    </source>
</evidence>
<feature type="domain" description="Response regulatory" evidence="22">
    <location>
        <begin position="5"/>
        <end position="138"/>
    </location>
</feature>
<dbReference type="InterPro" id="IPR036097">
    <property type="entry name" value="HisK_dim/P_sf"/>
</dbReference>
<dbReference type="InterPro" id="IPR013655">
    <property type="entry name" value="PAS_fold_3"/>
</dbReference>
<dbReference type="PROSITE" id="PS50110">
    <property type="entry name" value="RESPONSE_REGULATORY"/>
    <property type="match status" value="3"/>
</dbReference>
<keyword evidence="8" id="KW-0808">Transferase</keyword>
<dbReference type="InterPro" id="IPR000014">
    <property type="entry name" value="PAS"/>
</dbReference>
<sequence length="1712" mass="190889">MYSKKLNLLVVFSRKLGSLIENLELEFYMEMQITKVENISDGLDILVRNNFDLIILDLELMESQSLDSLNELWEGEIFHRSNLASGKANSNWSLPPVVVVVSRENEELGMSAIAAGAEDYLIGEEINSQALEKTWRCARARAMRRLGDSETGGREFRRGEERIAPTRLVWQRTGELIEANNLLADEIAKRQKSEDILILREHYLETIAAVQQRLLGDDIQPWDYQPILEMLGEASGASRVYLWERVWRSEGSVSRSRSVSWGTAERHQSQGNILVARCEWSAFGIVPRGGEISTTAPAQWEELISQGQVINGIAADFPDPDRQWLRDSGTLSVLILPLMVDGESIGAIGFDNCYEETVYQPPEVALLQSGAAAISLHLHRQKSEAAMRESEVRFRLMADMAPVLIWLAGTDGRCQFLNQTWLEFTGRSLEAEIGDGWLEGIHPEDRQSCWDNYMVAFEARSGFEMEFRLRRSDGQYCWILERAIPRFSANGEFAGYIGSCVDVSGLKNAEGQLEQKNAELQAIFQGIPDLFFRMAADGTILDYKGGSKSDLYVPPEEFLGQSIQYLLPPEVSLKILSSVALVNQSKSPVNVEYSLTIEGTQQHYEARLVPFGQEQVVAIVRNISEKVRFETALKESQEQLHNILECLEDVVWSVEAKTRKILFVNPACDRLYGYSAADFLGNSLLWLAAVHPEDHLLVEQQSEDLWQVGSKDIEYRIIRPDGQVRWVRDRARVIYDPNGNPLRIDGIATDITERKKIETALEQEREQLRQIVTHAPVAMAMFDRQMCYVAYSHQWLRDYNLPPDSLIGRNHYEVFPDLPDRYKLFHQKALQGESIGHPEDRFERADGSIIYCRWGIHPWYAPDGSIGGIVIVTHMINELVQAREAALEAARIKSQFLANMSHEIRTPMNGILGMTEILLKTELNAQQIDFLQTLKTSGENLLTIINDILDFSKLEAGEMRLDSQELDIKKTLEYILDLFATPASAKRLEIACIVEPEVPRFLIGDASRLSQILSNLLSNAIKFTDAGDILIHVDLARESSVLPGVLDQTIKLRFSVRDTGIGITPEGQKQLFKSFSQVDSSTTRKYGGTGLGLAICKQLVELMGGEMGLESQPWQGSTFWFTANFARVTEPGLLRSPSPRRPVPPSKRPPISPSPIGDFCNLNLQGKRLLVVDDNLTNRKVVRLEATAWGMEVEEAAIAAAALDALRCAAATGKPYDVALLDMQMPDINGETLGRLIRKEPALNHTKLIMMTSLDNGDIKEILHDIGFAGYLIKPVKESRLQECLYAVLVEEGQGGTSGPGDFWTLSPSPSLRVSQSPPLPVSPSPIAGDLKILVVEDTPINQKVIIQQLKLLGLEADLVNNGKEALDLLERKNYHIVFMDCQMPVLDGYEATRLLRSKPSAWRPVVIGLTAYAMPGDRDKCLAAGMDDYLSKPVSGEDINLILLHWSPLYGEHNHAAVMEQSQPLESSPVVVSSENRDSQLASVLNVQRLQHISQGNLTLQVDLMRSFVEEAEAGLAQAQAALTAGNFQTIARLAHQIRGSGSNLGVLSLPELAASLEVVSKQNNLEAATKLITSLEQVLSQLKVVVASDEFLLPGEPKPSPDLFIDWNYLHKISKGNAAFEKKLLQSFVDAAANYLAHCQIALSNHDAAALYYQIHQLKGSAATAGVRLIPDLAAQIEEFTQANNLNQCDILLLELEGILYNLRNYISNL</sequence>
<dbReference type="PRINTS" id="PR00344">
    <property type="entry name" value="BCTRLSENSOR"/>
</dbReference>
<dbReference type="InterPro" id="IPR013656">
    <property type="entry name" value="PAS_4"/>
</dbReference>
<feature type="domain" description="HPt" evidence="25">
    <location>
        <begin position="1619"/>
        <end position="1712"/>
    </location>
</feature>
<evidence type="ECO:0000256" key="14">
    <source>
        <dbReference type="ARBA" id="ARBA00022989"/>
    </source>
</evidence>
<keyword evidence="16" id="KW-0472">Membrane</keyword>
<evidence type="ECO:0000256" key="16">
    <source>
        <dbReference type="ARBA" id="ARBA00023136"/>
    </source>
</evidence>
<keyword evidence="11" id="KW-0547">Nucleotide-binding</keyword>
<dbReference type="SUPFAM" id="SSF47226">
    <property type="entry name" value="Histidine-containing phosphotransfer domain, HPT domain"/>
    <property type="match status" value="2"/>
</dbReference>
<evidence type="ECO:0000256" key="9">
    <source>
        <dbReference type="ARBA" id="ARBA00022692"/>
    </source>
</evidence>
<feature type="modified residue" description="4-aspartylphosphate" evidence="19">
    <location>
        <position position="1222"/>
    </location>
</feature>
<dbReference type="Gene3D" id="3.30.450.20">
    <property type="entry name" value="PAS domain"/>
    <property type="match status" value="4"/>
</dbReference>
<dbReference type="PROSITE" id="PS50112">
    <property type="entry name" value="PAS"/>
    <property type="match status" value="2"/>
</dbReference>
<evidence type="ECO:0000256" key="2">
    <source>
        <dbReference type="ARBA" id="ARBA00004429"/>
    </source>
</evidence>
<dbReference type="Pfam" id="PF08448">
    <property type="entry name" value="PAS_4"/>
    <property type="match status" value="2"/>
</dbReference>
<dbReference type="GO" id="GO:0000155">
    <property type="term" value="F:phosphorelay sensor kinase activity"/>
    <property type="evidence" value="ECO:0007669"/>
    <property type="project" value="InterPro"/>
</dbReference>
<feature type="domain" description="Response regulatory" evidence="22">
    <location>
        <begin position="1168"/>
        <end position="1289"/>
    </location>
</feature>
<dbReference type="PANTHER" id="PTHR45339">
    <property type="entry name" value="HYBRID SIGNAL TRANSDUCTION HISTIDINE KINASE J"/>
    <property type="match status" value="1"/>
</dbReference>
<dbReference type="GO" id="GO:0005524">
    <property type="term" value="F:ATP binding"/>
    <property type="evidence" value="ECO:0007669"/>
    <property type="project" value="UniProtKB-KW"/>
</dbReference>
<dbReference type="FunFam" id="3.30.450.20:FF:000099">
    <property type="entry name" value="Sensory box sensor histidine kinase"/>
    <property type="match status" value="1"/>
</dbReference>
<dbReference type="EMBL" id="DSPX01000210">
    <property type="protein sequence ID" value="HGG03065.1"/>
    <property type="molecule type" value="Genomic_DNA"/>
</dbReference>
<evidence type="ECO:0000256" key="6">
    <source>
        <dbReference type="ARBA" id="ARBA00022519"/>
    </source>
</evidence>
<evidence type="ECO:0000256" key="5">
    <source>
        <dbReference type="ARBA" id="ARBA00022475"/>
    </source>
</evidence>
<keyword evidence="9" id="KW-0812">Transmembrane</keyword>
<reference evidence="26" key="1">
    <citation type="journal article" date="2020" name="mSystems">
        <title>Genome- and Community-Level Interaction Insights into Carbon Utilization and Element Cycling Functions of Hydrothermarchaeota in Hydrothermal Sediment.</title>
        <authorList>
            <person name="Zhou Z."/>
            <person name="Liu Y."/>
            <person name="Xu W."/>
            <person name="Pan J."/>
            <person name="Luo Z.H."/>
            <person name="Li M."/>
        </authorList>
    </citation>
    <scope>NUCLEOTIDE SEQUENCE [LARGE SCALE GENOMIC DNA]</scope>
    <source>
        <strain evidence="26">SpSt-374</strain>
    </source>
</reference>
<feature type="modified residue" description="4-aspartylphosphate" evidence="19">
    <location>
        <position position="1381"/>
    </location>
</feature>
<dbReference type="InterPro" id="IPR004358">
    <property type="entry name" value="Sig_transdc_His_kin-like_C"/>
</dbReference>
<feature type="modified residue" description="4-aspartylphosphate" evidence="19">
    <location>
        <position position="57"/>
    </location>
</feature>
<dbReference type="SMART" id="SM00091">
    <property type="entry name" value="PAS"/>
    <property type="match status" value="4"/>
</dbReference>
<dbReference type="SMART" id="SM00086">
    <property type="entry name" value="PAC"/>
    <property type="match status" value="3"/>
</dbReference>
<evidence type="ECO:0000259" key="22">
    <source>
        <dbReference type="PROSITE" id="PS50110"/>
    </source>
</evidence>
<dbReference type="InterPro" id="IPR036641">
    <property type="entry name" value="HPT_dom_sf"/>
</dbReference>
<dbReference type="InterPro" id="IPR005467">
    <property type="entry name" value="His_kinase_dom"/>
</dbReference>
<gene>
    <name evidence="26" type="ORF">ENR15_21095</name>
</gene>
<feature type="modified residue" description="Phosphohistidine" evidence="18">
    <location>
        <position position="1658"/>
    </location>
</feature>
<dbReference type="Pfam" id="PF00072">
    <property type="entry name" value="Response_reg"/>
    <property type="match status" value="2"/>
</dbReference>
<comment type="subcellular location">
    <subcellularLocation>
        <location evidence="2">Cell inner membrane</location>
        <topology evidence="2">Multi-pass membrane protein</topology>
    </subcellularLocation>
</comment>
<keyword evidence="6" id="KW-0997">Cell inner membrane</keyword>
<dbReference type="PROSITE" id="PS50109">
    <property type="entry name" value="HIS_KIN"/>
    <property type="match status" value="1"/>
</dbReference>
<dbReference type="CDD" id="cd00082">
    <property type="entry name" value="HisKA"/>
    <property type="match status" value="1"/>
</dbReference>
<keyword evidence="12" id="KW-0418">Kinase</keyword>
<feature type="region of interest" description="Disordered" evidence="20">
    <location>
        <begin position="1132"/>
        <end position="1155"/>
    </location>
</feature>
<dbReference type="SUPFAM" id="SSF55785">
    <property type="entry name" value="PYP-like sensor domain (PAS domain)"/>
    <property type="match status" value="4"/>
</dbReference>
<feature type="compositionally biased region" description="Pro residues" evidence="20">
    <location>
        <begin position="1139"/>
        <end position="1153"/>
    </location>
</feature>
<dbReference type="Pfam" id="PF08447">
    <property type="entry name" value="PAS_3"/>
    <property type="match status" value="2"/>
</dbReference>
<dbReference type="EC" id="2.7.13.3" evidence="4"/>
<proteinExistence type="inferred from homology"/>
<dbReference type="PANTHER" id="PTHR45339:SF1">
    <property type="entry name" value="HYBRID SIGNAL TRANSDUCTION HISTIDINE KINASE J"/>
    <property type="match status" value="1"/>
</dbReference>
<feature type="domain" description="PAC" evidence="24">
    <location>
        <begin position="711"/>
        <end position="763"/>
    </location>
</feature>
<feature type="domain" description="PAC" evidence="24">
    <location>
        <begin position="463"/>
        <end position="515"/>
    </location>
</feature>
<evidence type="ECO:0000259" key="24">
    <source>
        <dbReference type="PROSITE" id="PS50113"/>
    </source>
</evidence>
<evidence type="ECO:0000256" key="12">
    <source>
        <dbReference type="ARBA" id="ARBA00022777"/>
    </source>
</evidence>
<dbReference type="CDD" id="cd00130">
    <property type="entry name" value="PAS"/>
    <property type="match status" value="4"/>
</dbReference>
<organism evidence="26">
    <name type="scientific">Planktothricoides sp. SpSt-374</name>
    <dbReference type="NCBI Taxonomy" id="2282167"/>
    <lineage>
        <taxon>Bacteria</taxon>
        <taxon>Bacillati</taxon>
        <taxon>Cyanobacteriota</taxon>
        <taxon>Cyanophyceae</taxon>
        <taxon>Oscillatoriophycideae</taxon>
        <taxon>Oscillatoriales</taxon>
        <taxon>Oscillatoriaceae</taxon>
        <taxon>Planktothricoides</taxon>
    </lineage>
</organism>
<dbReference type="Gene3D" id="1.10.287.130">
    <property type="match status" value="1"/>
</dbReference>
<feature type="domain" description="Response regulatory" evidence="22">
    <location>
        <begin position="1332"/>
        <end position="1448"/>
    </location>
</feature>
<evidence type="ECO:0000256" key="17">
    <source>
        <dbReference type="ARBA" id="ARBA00074306"/>
    </source>
</evidence>
<evidence type="ECO:0000256" key="1">
    <source>
        <dbReference type="ARBA" id="ARBA00000085"/>
    </source>
</evidence>
<dbReference type="Gene3D" id="3.30.450.40">
    <property type="match status" value="1"/>
</dbReference>
<dbReference type="SUPFAM" id="SSF55781">
    <property type="entry name" value="GAF domain-like"/>
    <property type="match status" value="1"/>
</dbReference>
<keyword evidence="14" id="KW-1133">Transmembrane helix</keyword>
<feature type="domain" description="Histidine kinase" evidence="21">
    <location>
        <begin position="899"/>
        <end position="1127"/>
    </location>
</feature>
<dbReference type="InterPro" id="IPR029016">
    <property type="entry name" value="GAF-like_dom_sf"/>
</dbReference>
<comment type="caution">
    <text evidence="26">The sequence shown here is derived from an EMBL/GenBank/DDBJ whole genome shotgun (WGS) entry which is preliminary data.</text>
</comment>
<comment type="catalytic activity">
    <reaction evidence="1">
        <text>ATP + protein L-histidine = ADP + protein N-phospho-L-histidine.</text>
        <dbReference type="EC" id="2.7.13.3"/>
    </reaction>
</comment>
<dbReference type="SMART" id="SM00065">
    <property type="entry name" value="GAF"/>
    <property type="match status" value="1"/>
</dbReference>
<dbReference type="FunFam" id="2.10.70.100:FF:000001">
    <property type="entry name" value="Sensory transduction histidine kinase"/>
    <property type="match status" value="1"/>
</dbReference>
<evidence type="ECO:0000259" key="23">
    <source>
        <dbReference type="PROSITE" id="PS50112"/>
    </source>
</evidence>